<dbReference type="GO" id="GO:0005886">
    <property type="term" value="C:plasma membrane"/>
    <property type="evidence" value="ECO:0007669"/>
    <property type="project" value="UniProtKB-SubCell"/>
</dbReference>
<dbReference type="FunFam" id="1.10.418.10:FF:000011">
    <property type="entry name" value="Parvin, beta"/>
    <property type="match status" value="1"/>
</dbReference>
<keyword evidence="5" id="KW-0963">Cytoplasm</keyword>
<evidence type="ECO:0000256" key="14">
    <source>
        <dbReference type="ARBA" id="ARBA00073552"/>
    </source>
</evidence>
<evidence type="ECO:0000256" key="12">
    <source>
        <dbReference type="ARBA" id="ARBA00057182"/>
    </source>
</evidence>
<name>A0A8D2LV79_VARKO</name>
<evidence type="ECO:0000256" key="10">
    <source>
        <dbReference type="ARBA" id="ARBA00023203"/>
    </source>
</evidence>
<dbReference type="PANTHER" id="PTHR12114:SF1">
    <property type="entry name" value="GAMMA-PARVIN"/>
    <property type="match status" value="1"/>
</dbReference>
<dbReference type="GO" id="GO:0034446">
    <property type="term" value="P:substrate adhesion-dependent cell spreading"/>
    <property type="evidence" value="ECO:0007669"/>
    <property type="project" value="TreeGrafter"/>
</dbReference>
<keyword evidence="10" id="KW-0009">Actin-binding</keyword>
<dbReference type="OMA" id="SEHIVVQ"/>
<proteinExistence type="inferred from homology"/>
<comment type="subunit">
    <text evidence="13">Interacts with ILK; the interaction promotes the establishment of cell polarity required for leukocyte migration. Interacts with ARHGEF6; the guanine nucleotide exchange factor activity of ARHGEF6 is essential for the PARVG-induced enhancement of cell spreading.</text>
</comment>
<dbReference type="PANTHER" id="PTHR12114">
    <property type="entry name" value="PARVIN"/>
    <property type="match status" value="1"/>
</dbReference>
<keyword evidence="11" id="KW-0206">Cytoskeleton</keyword>
<evidence type="ECO:0000313" key="16">
    <source>
        <dbReference type="Ensembl" id="ENSVKKP00000027144.1"/>
    </source>
</evidence>
<keyword evidence="7" id="KW-0130">Cell adhesion</keyword>
<dbReference type="InterPro" id="IPR028433">
    <property type="entry name" value="Parvin"/>
</dbReference>
<accession>A0A8D2LV79</accession>
<dbReference type="GO" id="GO:0030031">
    <property type="term" value="P:cell projection assembly"/>
    <property type="evidence" value="ECO:0007669"/>
    <property type="project" value="TreeGrafter"/>
</dbReference>
<dbReference type="GO" id="GO:0030036">
    <property type="term" value="P:actin cytoskeleton organization"/>
    <property type="evidence" value="ECO:0007669"/>
    <property type="project" value="InterPro"/>
</dbReference>
<feature type="domain" description="Calponin-homology (CH)" evidence="15">
    <location>
        <begin position="72"/>
        <end position="179"/>
    </location>
</feature>
<sequence>MHGDISSSQETKQLTFLGDICKRKYTNTMEPDFLNAFSKLAKVTPLPQEEDFVPGEKRKFLTPSSRNDPKLEALQTFLINWINTTLKHEHIVVKSLEQDLYDGLVLHHLIEKLGSLTLEVEKFAMTEQKQRLKLAVILKTVSQCLQLEESEVKWSVDVIFRKDLLSTLHLLVAIAEHFQPELPIPPNVNVAVINIESTAHGLKTENTIECITKKRETAENFAKADIFNELLKCAPEKLEAVKQVLLKFVNKHVEKLGLNVTNLDSQLADGVILLLLIGQLQGFFLNLGDFFLNPNSVLEKVHNVNLAVDFMMDEDLLDTPINPEDIVNQDMNATLLVLYCLFSKYKIKGI</sequence>
<protein>
    <recommendedName>
        <fullName evidence="14">Gamma-parvin</fullName>
    </recommendedName>
</protein>
<dbReference type="GeneID" id="123033902"/>
<evidence type="ECO:0000256" key="8">
    <source>
        <dbReference type="ARBA" id="ARBA00022990"/>
    </source>
</evidence>
<keyword evidence="8" id="KW-0007">Acetylation</keyword>
<keyword evidence="17" id="KW-1185">Reference proteome</keyword>
<reference evidence="16" key="1">
    <citation type="submission" date="2025-08" db="UniProtKB">
        <authorList>
            <consortium name="Ensembl"/>
        </authorList>
    </citation>
    <scope>IDENTIFICATION</scope>
</reference>
<dbReference type="Proteomes" id="UP000694545">
    <property type="component" value="Unplaced"/>
</dbReference>
<dbReference type="AlphaFoldDB" id="A0A8D2LV79"/>
<evidence type="ECO:0000259" key="15">
    <source>
        <dbReference type="PROSITE" id="PS50021"/>
    </source>
</evidence>
<dbReference type="GO" id="GO:0005925">
    <property type="term" value="C:focal adhesion"/>
    <property type="evidence" value="ECO:0007669"/>
    <property type="project" value="TreeGrafter"/>
</dbReference>
<keyword evidence="9" id="KW-0472">Membrane</keyword>
<evidence type="ECO:0000256" key="9">
    <source>
        <dbReference type="ARBA" id="ARBA00023136"/>
    </source>
</evidence>
<evidence type="ECO:0000256" key="1">
    <source>
        <dbReference type="ARBA" id="ARBA00004245"/>
    </source>
</evidence>
<dbReference type="SUPFAM" id="SSF47576">
    <property type="entry name" value="Calponin-homology domain, CH-domain"/>
    <property type="match status" value="1"/>
</dbReference>
<evidence type="ECO:0000256" key="5">
    <source>
        <dbReference type="ARBA" id="ARBA00022490"/>
    </source>
</evidence>
<dbReference type="Ensembl" id="ENSVKKT00000027804.1">
    <property type="protein sequence ID" value="ENSVKKP00000027144.1"/>
    <property type="gene ID" value="ENSVKKG00000017679.1"/>
</dbReference>
<reference evidence="16" key="2">
    <citation type="submission" date="2025-09" db="UniProtKB">
        <authorList>
            <consortium name="Ensembl"/>
        </authorList>
    </citation>
    <scope>IDENTIFICATION</scope>
</reference>
<dbReference type="CTD" id="64098"/>
<dbReference type="InterPro" id="IPR001715">
    <property type="entry name" value="CH_dom"/>
</dbReference>
<dbReference type="FunFam" id="1.10.418.10:FF:000064">
    <property type="entry name" value="Parvin, gamma"/>
    <property type="match status" value="1"/>
</dbReference>
<feature type="domain" description="Calponin-homology (CH)" evidence="15">
    <location>
        <begin position="239"/>
        <end position="346"/>
    </location>
</feature>
<comment type="subcellular location">
    <subcellularLocation>
        <location evidence="2">Cell membrane</location>
        <topology evidence="2">Peripheral membrane protein</topology>
        <orientation evidence="2">Cytoplasmic side</orientation>
    </subcellularLocation>
    <subcellularLocation>
        <location evidence="1">Cytoplasm</location>
        <location evidence="1">Cytoskeleton</location>
    </subcellularLocation>
</comment>
<keyword evidence="6" id="KW-0677">Repeat</keyword>
<dbReference type="GO" id="GO:0003779">
    <property type="term" value="F:actin binding"/>
    <property type="evidence" value="ECO:0007669"/>
    <property type="project" value="UniProtKB-KW"/>
</dbReference>
<comment type="function">
    <text evidence="12">Plays a role with ILK in promoting the cell adhesion and spreading of leukocytes.</text>
</comment>
<evidence type="ECO:0000256" key="3">
    <source>
        <dbReference type="ARBA" id="ARBA00005666"/>
    </source>
</evidence>
<dbReference type="InterPro" id="IPR036872">
    <property type="entry name" value="CH_dom_sf"/>
</dbReference>
<gene>
    <name evidence="16" type="primary">PARVG</name>
</gene>
<dbReference type="Pfam" id="PF00307">
    <property type="entry name" value="CH"/>
    <property type="match status" value="2"/>
</dbReference>
<dbReference type="GO" id="GO:0015629">
    <property type="term" value="C:actin cytoskeleton"/>
    <property type="evidence" value="ECO:0007669"/>
    <property type="project" value="TreeGrafter"/>
</dbReference>
<evidence type="ECO:0000256" key="11">
    <source>
        <dbReference type="ARBA" id="ARBA00023212"/>
    </source>
</evidence>
<dbReference type="RefSeq" id="XP_044306746.1">
    <property type="nucleotide sequence ID" value="XM_044450811.1"/>
</dbReference>
<dbReference type="PIRSF" id="PIRSF039131">
    <property type="entry name" value="Parvin"/>
    <property type="match status" value="1"/>
</dbReference>
<dbReference type="Gene3D" id="1.10.418.10">
    <property type="entry name" value="Calponin-like domain"/>
    <property type="match status" value="2"/>
</dbReference>
<keyword evidence="4" id="KW-1003">Cell membrane</keyword>
<dbReference type="PROSITE" id="PS50021">
    <property type="entry name" value="CH"/>
    <property type="match status" value="2"/>
</dbReference>
<evidence type="ECO:0000256" key="6">
    <source>
        <dbReference type="ARBA" id="ARBA00022737"/>
    </source>
</evidence>
<evidence type="ECO:0000313" key="17">
    <source>
        <dbReference type="Proteomes" id="UP000694545"/>
    </source>
</evidence>
<evidence type="ECO:0000256" key="2">
    <source>
        <dbReference type="ARBA" id="ARBA00004413"/>
    </source>
</evidence>
<evidence type="ECO:0000256" key="13">
    <source>
        <dbReference type="ARBA" id="ARBA00063607"/>
    </source>
</evidence>
<comment type="similarity">
    <text evidence="3">Belongs to the parvin family.</text>
</comment>
<evidence type="ECO:0000256" key="4">
    <source>
        <dbReference type="ARBA" id="ARBA00022475"/>
    </source>
</evidence>
<dbReference type="GO" id="GO:0005737">
    <property type="term" value="C:cytoplasm"/>
    <property type="evidence" value="ECO:0007669"/>
    <property type="project" value="TreeGrafter"/>
</dbReference>
<organism evidence="16 17">
    <name type="scientific">Varanus komodoensis</name>
    <name type="common">Komodo dragon</name>
    <dbReference type="NCBI Taxonomy" id="61221"/>
    <lineage>
        <taxon>Eukaryota</taxon>
        <taxon>Metazoa</taxon>
        <taxon>Chordata</taxon>
        <taxon>Craniata</taxon>
        <taxon>Vertebrata</taxon>
        <taxon>Euteleostomi</taxon>
        <taxon>Lepidosauria</taxon>
        <taxon>Squamata</taxon>
        <taxon>Bifurcata</taxon>
        <taxon>Unidentata</taxon>
        <taxon>Episquamata</taxon>
        <taxon>Toxicofera</taxon>
        <taxon>Anguimorpha</taxon>
        <taxon>Paleoanguimorpha</taxon>
        <taxon>Varanoidea</taxon>
        <taxon>Varanidae</taxon>
        <taxon>Varanus</taxon>
    </lineage>
</organism>
<evidence type="ECO:0000256" key="7">
    <source>
        <dbReference type="ARBA" id="ARBA00022889"/>
    </source>
</evidence>
<dbReference type="GO" id="GO:0071963">
    <property type="term" value="P:establishment or maintenance of cell polarity regulating cell shape"/>
    <property type="evidence" value="ECO:0007669"/>
    <property type="project" value="TreeGrafter"/>
</dbReference>